<keyword evidence="2 8" id="KW-0808">Transferase</keyword>
<dbReference type="Gene3D" id="3.40.50.300">
    <property type="entry name" value="P-loop containing nucleotide triphosphate hydrolases"/>
    <property type="match status" value="1"/>
</dbReference>
<evidence type="ECO:0000256" key="6">
    <source>
        <dbReference type="ARBA" id="ARBA00022840"/>
    </source>
</evidence>
<organism evidence="11">
    <name type="scientific">Ignisphaera aggregans</name>
    <dbReference type="NCBI Taxonomy" id="334771"/>
    <lineage>
        <taxon>Archaea</taxon>
        <taxon>Thermoproteota</taxon>
        <taxon>Thermoprotei</taxon>
        <taxon>Desulfurococcales</taxon>
        <taxon>Desulfurococcaceae</taxon>
        <taxon>Ignisphaera</taxon>
    </lineage>
</organism>
<dbReference type="PANTHER" id="PTHR10344:SF4">
    <property type="entry name" value="UMP-CMP KINASE 2, MITOCHONDRIAL"/>
    <property type="match status" value="1"/>
</dbReference>
<dbReference type="GO" id="GO:0004798">
    <property type="term" value="F:dTMP kinase activity"/>
    <property type="evidence" value="ECO:0007669"/>
    <property type="project" value="UniProtKB-UniRule"/>
</dbReference>
<dbReference type="Pfam" id="PF02223">
    <property type="entry name" value="Thymidylate_kin"/>
    <property type="match status" value="1"/>
</dbReference>
<proteinExistence type="inferred from homology"/>
<keyword evidence="5 8" id="KW-0418">Kinase</keyword>
<name>A0A7J3N0B8_9CREN</name>
<evidence type="ECO:0000256" key="3">
    <source>
        <dbReference type="ARBA" id="ARBA00022727"/>
    </source>
</evidence>
<comment type="similarity">
    <text evidence="1 8">Belongs to the thymidylate kinase family.</text>
</comment>
<reference evidence="11" key="1">
    <citation type="journal article" date="2020" name="mSystems">
        <title>Genome- and Community-Level Interaction Insights into Carbon Utilization and Element Cycling Functions of Hydrothermarchaeota in Hydrothermal Sediment.</title>
        <authorList>
            <person name="Zhou Z."/>
            <person name="Liu Y."/>
            <person name="Xu W."/>
            <person name="Pan J."/>
            <person name="Luo Z.H."/>
            <person name="Li M."/>
        </authorList>
    </citation>
    <scope>NUCLEOTIDE SEQUENCE [LARGE SCALE GENOMIC DNA]</scope>
    <source>
        <strain evidence="10">SpSt-629</strain>
        <strain evidence="11">SpSt-688</strain>
    </source>
</reference>
<evidence type="ECO:0000256" key="5">
    <source>
        <dbReference type="ARBA" id="ARBA00022777"/>
    </source>
</evidence>
<dbReference type="EC" id="2.7.4.9" evidence="8"/>
<dbReference type="CDD" id="cd01672">
    <property type="entry name" value="TMPK"/>
    <property type="match status" value="1"/>
</dbReference>
<dbReference type="GO" id="GO:0006233">
    <property type="term" value="P:dTDP biosynthetic process"/>
    <property type="evidence" value="ECO:0007669"/>
    <property type="project" value="InterPro"/>
</dbReference>
<evidence type="ECO:0000256" key="4">
    <source>
        <dbReference type="ARBA" id="ARBA00022741"/>
    </source>
</evidence>
<evidence type="ECO:0000313" key="10">
    <source>
        <dbReference type="EMBL" id="HFQ79325.1"/>
    </source>
</evidence>
<dbReference type="PROSITE" id="PS01331">
    <property type="entry name" value="THYMIDYLATE_KINASE"/>
    <property type="match status" value="1"/>
</dbReference>
<gene>
    <name evidence="8" type="primary">tmk</name>
    <name evidence="10" type="ORF">ENT99_06480</name>
    <name evidence="11" type="ORF">ENU64_07055</name>
</gene>
<feature type="domain" description="Thymidylate kinase-like" evidence="9">
    <location>
        <begin position="12"/>
        <end position="191"/>
    </location>
</feature>
<dbReference type="EMBL" id="DTDH01000195">
    <property type="protein sequence ID" value="HGT99166.1"/>
    <property type="molecule type" value="Genomic_DNA"/>
</dbReference>
<keyword evidence="3 8" id="KW-0545">Nucleotide biosynthesis</keyword>
<dbReference type="GO" id="GO:0006235">
    <property type="term" value="P:dTTP biosynthetic process"/>
    <property type="evidence" value="ECO:0007669"/>
    <property type="project" value="UniProtKB-UniRule"/>
</dbReference>
<dbReference type="InterPro" id="IPR018094">
    <property type="entry name" value="Thymidylate_kinase"/>
</dbReference>
<dbReference type="InterPro" id="IPR027417">
    <property type="entry name" value="P-loop_NTPase"/>
</dbReference>
<dbReference type="InterPro" id="IPR018095">
    <property type="entry name" value="Thymidylate_kin_CS"/>
</dbReference>
<dbReference type="EMBL" id="DTAU01000126">
    <property type="protein sequence ID" value="HFQ79325.1"/>
    <property type="molecule type" value="Genomic_DNA"/>
</dbReference>
<evidence type="ECO:0000313" key="11">
    <source>
        <dbReference type="EMBL" id="HGT99166.1"/>
    </source>
</evidence>
<evidence type="ECO:0000256" key="7">
    <source>
        <dbReference type="ARBA" id="ARBA00048743"/>
    </source>
</evidence>
<dbReference type="InterPro" id="IPR039430">
    <property type="entry name" value="Thymidylate_kin-like_dom"/>
</dbReference>
<evidence type="ECO:0000259" key="9">
    <source>
        <dbReference type="Pfam" id="PF02223"/>
    </source>
</evidence>
<dbReference type="HAMAP" id="MF_00165">
    <property type="entry name" value="Thymidylate_kinase"/>
    <property type="match status" value="1"/>
</dbReference>
<dbReference type="PANTHER" id="PTHR10344">
    <property type="entry name" value="THYMIDYLATE KINASE"/>
    <property type="match status" value="1"/>
</dbReference>
<comment type="catalytic activity">
    <reaction evidence="7 8">
        <text>dTMP + ATP = dTDP + ADP</text>
        <dbReference type="Rhea" id="RHEA:13517"/>
        <dbReference type="ChEBI" id="CHEBI:30616"/>
        <dbReference type="ChEBI" id="CHEBI:58369"/>
        <dbReference type="ChEBI" id="CHEBI:63528"/>
        <dbReference type="ChEBI" id="CHEBI:456216"/>
        <dbReference type="EC" id="2.7.4.9"/>
    </reaction>
</comment>
<dbReference type="GO" id="GO:0006227">
    <property type="term" value="P:dUDP biosynthetic process"/>
    <property type="evidence" value="ECO:0007669"/>
    <property type="project" value="TreeGrafter"/>
</dbReference>
<dbReference type="GO" id="GO:0005524">
    <property type="term" value="F:ATP binding"/>
    <property type="evidence" value="ECO:0007669"/>
    <property type="project" value="UniProtKB-UniRule"/>
</dbReference>
<dbReference type="GO" id="GO:0005737">
    <property type="term" value="C:cytoplasm"/>
    <property type="evidence" value="ECO:0007669"/>
    <property type="project" value="TreeGrafter"/>
</dbReference>
<keyword evidence="4 8" id="KW-0547">Nucleotide-binding</keyword>
<protein>
    <recommendedName>
        <fullName evidence="8">Probable thymidylate kinase</fullName>
        <ecNumber evidence="8">2.7.4.9</ecNumber>
    </recommendedName>
    <alternativeName>
        <fullName evidence="8">dTMP kinase</fullName>
    </alternativeName>
</protein>
<accession>A0A7J3N0B8</accession>
<evidence type="ECO:0000256" key="8">
    <source>
        <dbReference type="HAMAP-Rule" id="MF_00165"/>
    </source>
</evidence>
<evidence type="ECO:0000256" key="1">
    <source>
        <dbReference type="ARBA" id="ARBA00009776"/>
    </source>
</evidence>
<dbReference type="SUPFAM" id="SSF52540">
    <property type="entry name" value="P-loop containing nucleoside triphosphate hydrolases"/>
    <property type="match status" value="1"/>
</dbReference>
<feature type="binding site" evidence="8">
    <location>
        <begin position="14"/>
        <end position="21"/>
    </location>
    <ligand>
        <name>ATP</name>
        <dbReference type="ChEBI" id="CHEBI:30616"/>
    </ligand>
</feature>
<sequence length="207" mass="24050">MYSRRKGFFVVIEGIDGSGKTTIAKKLVEELKSMGYRAEYTYEPFASPFSQALKQYIDTYGGAEPEIETLTMALDRLYHIKKVVLPLLNEGFIVVSDRYLYSSIAYQGARGIDLDWIYIVNRYAIEPDVAIYLRVPFDIAIERKKQKESKWSYFEDIERLKKAQDIYEKLVLLNKLVPVDASRKVNDVVNECLNIIFDHLDKRKPQT</sequence>
<dbReference type="AlphaFoldDB" id="A0A7J3N0B8"/>
<keyword evidence="6 8" id="KW-0067">ATP-binding</keyword>
<evidence type="ECO:0000256" key="2">
    <source>
        <dbReference type="ARBA" id="ARBA00022679"/>
    </source>
</evidence>
<dbReference type="NCBIfam" id="TIGR00041">
    <property type="entry name" value="DTMP_kinase"/>
    <property type="match status" value="1"/>
</dbReference>
<comment type="caution">
    <text evidence="11">The sequence shown here is derived from an EMBL/GenBank/DDBJ whole genome shotgun (WGS) entry which is preliminary data.</text>
</comment>